<keyword evidence="1" id="KW-0175">Coiled coil</keyword>
<dbReference type="AlphaFoldDB" id="A0A239HQ16"/>
<dbReference type="EMBL" id="FZNR01000025">
    <property type="protein sequence ID" value="SNS83437.1"/>
    <property type="molecule type" value="Genomic_DNA"/>
</dbReference>
<sequence>MPTVEARLTSLEERMDEQERLRAAQDQDQSDLGLKLKAQDGLIQGLAATQSEHTATLAKHTAILERHTGILERQTETLDRQTAMHKSHTTELAWLRLQMDGVKDGMERMVGMLHTVIERGDGR</sequence>
<dbReference type="OrthoDB" id="3297651at2"/>
<evidence type="ECO:0000256" key="1">
    <source>
        <dbReference type="SAM" id="Coils"/>
    </source>
</evidence>
<feature type="coiled-coil region" evidence="1">
    <location>
        <begin position="1"/>
        <end position="28"/>
    </location>
</feature>
<dbReference type="RefSeq" id="WP_089298223.1">
    <property type="nucleotide sequence ID" value="NZ_BOMU01000102.1"/>
</dbReference>
<gene>
    <name evidence="2" type="ORF">SAMN06264365_12595</name>
</gene>
<evidence type="ECO:0000313" key="2">
    <source>
        <dbReference type="EMBL" id="SNS83437.1"/>
    </source>
</evidence>
<reference evidence="2 3" key="1">
    <citation type="submission" date="2017-06" db="EMBL/GenBank/DDBJ databases">
        <authorList>
            <person name="Kim H.J."/>
            <person name="Triplett B.A."/>
        </authorList>
    </citation>
    <scope>NUCLEOTIDE SEQUENCE [LARGE SCALE GENOMIC DNA]</scope>
    <source>
        <strain evidence="2 3">DSM 43151</strain>
    </source>
</reference>
<name>A0A239HQ16_9ACTN</name>
<evidence type="ECO:0000313" key="3">
    <source>
        <dbReference type="Proteomes" id="UP000198415"/>
    </source>
</evidence>
<protein>
    <submittedName>
        <fullName evidence="2">Uncharacterized protein</fullName>
    </submittedName>
</protein>
<keyword evidence="3" id="KW-1185">Reference proteome</keyword>
<proteinExistence type="predicted"/>
<dbReference type="Proteomes" id="UP000198415">
    <property type="component" value="Unassembled WGS sequence"/>
</dbReference>
<accession>A0A239HQ16</accession>
<organism evidence="2 3">
    <name type="scientific">Actinoplanes regularis</name>
    <dbReference type="NCBI Taxonomy" id="52697"/>
    <lineage>
        <taxon>Bacteria</taxon>
        <taxon>Bacillati</taxon>
        <taxon>Actinomycetota</taxon>
        <taxon>Actinomycetes</taxon>
        <taxon>Micromonosporales</taxon>
        <taxon>Micromonosporaceae</taxon>
        <taxon>Actinoplanes</taxon>
    </lineage>
</organism>